<evidence type="ECO:0000256" key="1">
    <source>
        <dbReference type="SAM" id="Phobius"/>
    </source>
</evidence>
<feature type="domain" description="EB" evidence="3">
    <location>
        <begin position="157"/>
        <end position="213"/>
    </location>
</feature>
<keyword evidence="2" id="KW-0732">Signal</keyword>
<feature type="chain" id="PRO_5026773089" evidence="2">
    <location>
        <begin position="25"/>
        <end position="334"/>
    </location>
</feature>
<dbReference type="OrthoDB" id="5912242at2759"/>
<feature type="domain" description="EB" evidence="3">
    <location>
        <begin position="257"/>
        <end position="310"/>
    </location>
</feature>
<protein>
    <submittedName>
        <fullName evidence="5">Prion-like-(Q/N-rich) domain-bearing protein 25 isoform X1</fullName>
    </submittedName>
</protein>
<evidence type="ECO:0000259" key="3">
    <source>
        <dbReference type="Pfam" id="PF01683"/>
    </source>
</evidence>
<dbReference type="Pfam" id="PF01683">
    <property type="entry name" value="EB"/>
    <property type="match status" value="2"/>
</dbReference>
<keyword evidence="1" id="KW-1133">Transmembrane helix</keyword>
<dbReference type="PANTHER" id="PTHR39069">
    <property type="entry name" value="ECDYSONE-INDUCIBLE GENE E1, ISOFORM A"/>
    <property type="match status" value="1"/>
</dbReference>
<evidence type="ECO:0000313" key="5">
    <source>
        <dbReference type="RefSeq" id="XP_024874097.1"/>
    </source>
</evidence>
<reference evidence="5" key="1">
    <citation type="submission" date="2025-08" db="UniProtKB">
        <authorList>
            <consortium name="RefSeq"/>
        </authorList>
    </citation>
    <scope>IDENTIFICATION</scope>
    <source>
        <tissue evidence="5">Whole body</tissue>
    </source>
</reference>
<keyword evidence="1" id="KW-0472">Membrane</keyword>
<proteinExistence type="predicted"/>
<keyword evidence="1" id="KW-0812">Transmembrane</keyword>
<evidence type="ECO:0000313" key="4">
    <source>
        <dbReference type="Proteomes" id="UP000504618"/>
    </source>
</evidence>
<dbReference type="Proteomes" id="UP000504618">
    <property type="component" value="Unplaced"/>
</dbReference>
<dbReference type="InterPro" id="IPR006149">
    <property type="entry name" value="EB_dom"/>
</dbReference>
<evidence type="ECO:0000256" key="2">
    <source>
        <dbReference type="SAM" id="SignalP"/>
    </source>
</evidence>
<sequence length="334" mass="36571">MCPVGMRTCVVLSTIALAIVLTNGDKIDTLIPCRNTSDCRSMSTLPSDAFCKDGLCMCPKVDTGDQACSSINASMHENKISGPLLYRTCIHAQDCNFLGGICNTTIRQCICLKDYVPSSNKHHCVEKINAIEASCTDENQCLAFVPHTTCENSKCVCISGYHYADNACWKVAEYNEPCTKNQECSHVKGAICTDNMTCGCAAETVLNMDGKKCLAAAKKIRNECTESIQCTATFEFSTCVDNMCQCEQNFHYEHELTRCFSNKAIGDECANNYECYQAEDYENDPSIKSVTCNSNTCTCADNYILSENKCVSAGSSFVASLSIIILVITLTFFS</sequence>
<feature type="signal peptide" evidence="2">
    <location>
        <begin position="1"/>
        <end position="24"/>
    </location>
</feature>
<dbReference type="GeneID" id="112456051"/>
<keyword evidence="4" id="KW-1185">Reference proteome</keyword>
<feature type="transmembrane region" description="Helical" evidence="1">
    <location>
        <begin position="313"/>
        <end position="333"/>
    </location>
</feature>
<accession>A0A6J1PW20</accession>
<name>A0A6J1PW20_9HYME</name>
<gene>
    <name evidence="5" type="primary">LOC112456051</name>
</gene>
<keyword evidence="5" id="KW-0034">Amyloid</keyword>
<dbReference type="PANTHER" id="PTHR39069:SF8">
    <property type="entry name" value="FI17111P1"/>
    <property type="match status" value="1"/>
</dbReference>
<dbReference type="AlphaFoldDB" id="A0A6J1PW20"/>
<dbReference type="RefSeq" id="XP_024874097.1">
    <property type="nucleotide sequence ID" value="XM_025018329.1"/>
</dbReference>
<keyword evidence="5" id="KW-0640">Prion</keyword>
<organism evidence="4 5">
    <name type="scientific">Temnothorax curvispinosus</name>
    <dbReference type="NCBI Taxonomy" id="300111"/>
    <lineage>
        <taxon>Eukaryota</taxon>
        <taxon>Metazoa</taxon>
        <taxon>Ecdysozoa</taxon>
        <taxon>Arthropoda</taxon>
        <taxon>Hexapoda</taxon>
        <taxon>Insecta</taxon>
        <taxon>Pterygota</taxon>
        <taxon>Neoptera</taxon>
        <taxon>Endopterygota</taxon>
        <taxon>Hymenoptera</taxon>
        <taxon>Apocrita</taxon>
        <taxon>Aculeata</taxon>
        <taxon>Formicoidea</taxon>
        <taxon>Formicidae</taxon>
        <taxon>Myrmicinae</taxon>
        <taxon>Temnothorax</taxon>
    </lineage>
</organism>